<name>A0A839GRY3_9BACT</name>
<reference evidence="1 2" key="1">
    <citation type="submission" date="2020-08" db="EMBL/GenBank/DDBJ databases">
        <title>Genomic Encyclopedia of Type Strains, Phase IV (KMG-IV): sequencing the most valuable type-strain genomes for metagenomic binning, comparative biology and taxonomic classification.</title>
        <authorList>
            <person name="Goeker M."/>
        </authorList>
    </citation>
    <scope>NUCLEOTIDE SEQUENCE [LARGE SCALE GENOMIC DNA]</scope>
    <source>
        <strain evidence="1 2">DSM 29854</strain>
    </source>
</reference>
<gene>
    <name evidence="1" type="ORF">FHS90_001297</name>
</gene>
<comment type="caution">
    <text evidence="1">The sequence shown here is derived from an EMBL/GenBank/DDBJ whole genome shotgun (WGS) entry which is preliminary data.</text>
</comment>
<proteinExistence type="predicted"/>
<evidence type="ECO:0000313" key="1">
    <source>
        <dbReference type="EMBL" id="MBA9076591.1"/>
    </source>
</evidence>
<dbReference type="Proteomes" id="UP000563094">
    <property type="component" value="Unassembled WGS sequence"/>
</dbReference>
<dbReference type="AlphaFoldDB" id="A0A839GRY3"/>
<dbReference type="EMBL" id="JACJIQ010000004">
    <property type="protein sequence ID" value="MBA9076591.1"/>
    <property type="molecule type" value="Genomic_DNA"/>
</dbReference>
<organism evidence="1 2">
    <name type="scientific">Rufibacter quisquiliarum</name>
    <dbReference type="NCBI Taxonomy" id="1549639"/>
    <lineage>
        <taxon>Bacteria</taxon>
        <taxon>Pseudomonadati</taxon>
        <taxon>Bacteroidota</taxon>
        <taxon>Cytophagia</taxon>
        <taxon>Cytophagales</taxon>
        <taxon>Hymenobacteraceae</taxon>
        <taxon>Rufibacter</taxon>
    </lineage>
</organism>
<protein>
    <submittedName>
        <fullName evidence="1">Uncharacterized protein</fullName>
    </submittedName>
</protein>
<dbReference type="RefSeq" id="WP_182512394.1">
    <property type="nucleotide sequence ID" value="NZ_JACJIQ010000004.1"/>
</dbReference>
<evidence type="ECO:0000313" key="2">
    <source>
        <dbReference type="Proteomes" id="UP000563094"/>
    </source>
</evidence>
<sequence length="72" mass="7861">MKFIKVAITRGESSAKAAGKCPSLKGQGGYHSRAASIRTWVKQQSSTATSLRFWAVFSKTAQKRKEGSITQQ</sequence>
<accession>A0A839GRY3</accession>
<keyword evidence="2" id="KW-1185">Reference proteome</keyword>